<dbReference type="PRINTS" id="PR00039">
    <property type="entry name" value="HTHLYSR"/>
</dbReference>
<gene>
    <name evidence="6" type="ORF">ACFSY7_07620</name>
</gene>
<evidence type="ECO:0000259" key="5">
    <source>
        <dbReference type="PROSITE" id="PS50931"/>
    </source>
</evidence>
<protein>
    <submittedName>
        <fullName evidence="6">LysR family transcriptional regulator</fullName>
    </submittedName>
</protein>
<reference evidence="7" key="1">
    <citation type="journal article" date="2019" name="Int. J. Syst. Evol. Microbiol.">
        <title>The Global Catalogue of Microorganisms (GCM) 10K type strain sequencing project: providing services to taxonomists for standard genome sequencing and annotation.</title>
        <authorList>
            <consortium name="The Broad Institute Genomics Platform"/>
            <consortium name="The Broad Institute Genome Sequencing Center for Infectious Disease"/>
            <person name="Wu L."/>
            <person name="Ma J."/>
        </authorList>
    </citation>
    <scope>NUCLEOTIDE SEQUENCE [LARGE SCALE GENOMIC DNA]</scope>
    <source>
        <strain evidence="7">KCTC 33522</strain>
    </source>
</reference>
<dbReference type="SUPFAM" id="SSF53850">
    <property type="entry name" value="Periplasmic binding protein-like II"/>
    <property type="match status" value="1"/>
</dbReference>
<name>A0ABW5XZA4_9BACL</name>
<dbReference type="PROSITE" id="PS50931">
    <property type="entry name" value="HTH_LYSR"/>
    <property type="match status" value="1"/>
</dbReference>
<sequence length="300" mass="34286">MDLKQLHYFTEIVKHGNISKAAEALHMAQPPLSQALKKLELELETTLIERYRTKWSITETGQYVFEQAEALKSRMGIMRRTVKEIELGEAGTLSIGLSTACAQLCVGSLKKFKQQYPNVFLNIQQGSSHQMEEKLRENDIECAMMLKPLYDHDYEMRTLSREIFVALFPENWSLLENHVSLAELHTMPLIVLGRMEGYSMYENVLNAFYEKGLKPNIEIECHDIGLVQSLVKKEMGIGVVPLMGVQQTPGIQIVPIDDLHLIFEPVVLHRKERELSPKAQHFLTILLEDLVEGGTIKKRL</sequence>
<evidence type="ECO:0000256" key="1">
    <source>
        <dbReference type="ARBA" id="ARBA00009437"/>
    </source>
</evidence>
<proteinExistence type="inferred from homology"/>
<comment type="caution">
    <text evidence="6">The sequence shown here is derived from an EMBL/GenBank/DDBJ whole genome shotgun (WGS) entry which is preliminary data.</text>
</comment>
<dbReference type="Proteomes" id="UP001597568">
    <property type="component" value="Unassembled WGS sequence"/>
</dbReference>
<evidence type="ECO:0000256" key="4">
    <source>
        <dbReference type="ARBA" id="ARBA00023163"/>
    </source>
</evidence>
<accession>A0ABW5XZA4</accession>
<dbReference type="PANTHER" id="PTHR30346:SF28">
    <property type="entry name" value="HTH-TYPE TRANSCRIPTIONAL REGULATOR CYNR"/>
    <property type="match status" value="1"/>
</dbReference>
<dbReference type="Gene3D" id="1.10.10.10">
    <property type="entry name" value="Winged helix-like DNA-binding domain superfamily/Winged helix DNA-binding domain"/>
    <property type="match status" value="1"/>
</dbReference>
<dbReference type="InterPro" id="IPR036388">
    <property type="entry name" value="WH-like_DNA-bd_sf"/>
</dbReference>
<dbReference type="PANTHER" id="PTHR30346">
    <property type="entry name" value="TRANSCRIPTIONAL DUAL REGULATOR HCAR-RELATED"/>
    <property type="match status" value="1"/>
</dbReference>
<evidence type="ECO:0000256" key="3">
    <source>
        <dbReference type="ARBA" id="ARBA00023125"/>
    </source>
</evidence>
<keyword evidence="3" id="KW-0238">DNA-binding</keyword>
<dbReference type="InterPro" id="IPR005119">
    <property type="entry name" value="LysR_subst-bd"/>
</dbReference>
<evidence type="ECO:0000313" key="7">
    <source>
        <dbReference type="Proteomes" id="UP001597568"/>
    </source>
</evidence>
<keyword evidence="7" id="KW-1185">Reference proteome</keyword>
<feature type="domain" description="HTH lysR-type" evidence="5">
    <location>
        <begin position="1"/>
        <end position="58"/>
    </location>
</feature>
<dbReference type="InterPro" id="IPR000847">
    <property type="entry name" value="LysR_HTH_N"/>
</dbReference>
<evidence type="ECO:0000313" key="6">
    <source>
        <dbReference type="EMBL" id="MFD2868365.1"/>
    </source>
</evidence>
<keyword evidence="2" id="KW-0805">Transcription regulation</keyword>
<dbReference type="SUPFAM" id="SSF46785">
    <property type="entry name" value="Winged helix' DNA-binding domain"/>
    <property type="match status" value="1"/>
</dbReference>
<dbReference type="EMBL" id="JBHUOR010000040">
    <property type="protein sequence ID" value="MFD2868365.1"/>
    <property type="molecule type" value="Genomic_DNA"/>
</dbReference>
<organism evidence="6 7">
    <name type="scientific">Kurthia populi</name>
    <dbReference type="NCBI Taxonomy" id="1562132"/>
    <lineage>
        <taxon>Bacteria</taxon>
        <taxon>Bacillati</taxon>
        <taxon>Bacillota</taxon>
        <taxon>Bacilli</taxon>
        <taxon>Bacillales</taxon>
        <taxon>Caryophanaceae</taxon>
        <taxon>Kurthia</taxon>
    </lineage>
</organism>
<dbReference type="Pfam" id="PF03466">
    <property type="entry name" value="LysR_substrate"/>
    <property type="match status" value="1"/>
</dbReference>
<dbReference type="RefSeq" id="WP_380147432.1">
    <property type="nucleotide sequence ID" value="NZ_JBHUOR010000040.1"/>
</dbReference>
<dbReference type="InterPro" id="IPR036390">
    <property type="entry name" value="WH_DNA-bd_sf"/>
</dbReference>
<comment type="similarity">
    <text evidence="1">Belongs to the LysR transcriptional regulatory family.</text>
</comment>
<keyword evidence="4" id="KW-0804">Transcription</keyword>
<dbReference type="Pfam" id="PF00126">
    <property type="entry name" value="HTH_1"/>
    <property type="match status" value="1"/>
</dbReference>
<evidence type="ECO:0000256" key="2">
    <source>
        <dbReference type="ARBA" id="ARBA00023015"/>
    </source>
</evidence>
<dbReference type="Gene3D" id="3.40.190.290">
    <property type="match status" value="1"/>
</dbReference>
<dbReference type="CDD" id="cd05466">
    <property type="entry name" value="PBP2_LTTR_substrate"/>
    <property type="match status" value="1"/>
</dbReference>